<dbReference type="Pfam" id="PF02517">
    <property type="entry name" value="Rce1-like"/>
    <property type="match status" value="1"/>
</dbReference>
<dbReference type="GO" id="GO:0004175">
    <property type="term" value="F:endopeptidase activity"/>
    <property type="evidence" value="ECO:0007669"/>
    <property type="project" value="UniProtKB-ARBA"/>
</dbReference>
<dbReference type="InterPro" id="IPR003675">
    <property type="entry name" value="Rce1/LyrA-like_dom"/>
</dbReference>
<dbReference type="PANTHER" id="PTHR39430">
    <property type="entry name" value="MEMBRANE-ASSOCIATED PROTEASE-RELATED"/>
    <property type="match status" value="1"/>
</dbReference>
<keyword evidence="3" id="KW-0482">Metalloprotease</keyword>
<keyword evidence="4" id="KW-1185">Reference proteome</keyword>
<reference evidence="3 4" key="1">
    <citation type="submission" date="2017-04" db="EMBL/GenBank/DDBJ databases">
        <title>A new member of the family Flavobacteriaceae isolated from ascidians.</title>
        <authorList>
            <person name="Chen L."/>
        </authorList>
    </citation>
    <scope>NUCLEOTIDE SEQUENCE [LARGE SCALE GENOMIC DNA]</scope>
    <source>
        <strain evidence="3 4">HQA918</strain>
    </source>
</reference>
<evidence type="ECO:0000256" key="1">
    <source>
        <dbReference type="SAM" id="Phobius"/>
    </source>
</evidence>
<feature type="transmembrane region" description="Helical" evidence="1">
    <location>
        <begin position="12"/>
        <end position="34"/>
    </location>
</feature>
<dbReference type="GO" id="GO:0080120">
    <property type="term" value="P:CAAX-box protein maturation"/>
    <property type="evidence" value="ECO:0007669"/>
    <property type="project" value="UniProtKB-ARBA"/>
</dbReference>
<dbReference type="EMBL" id="NBWU01000004">
    <property type="protein sequence ID" value="PCE63879.1"/>
    <property type="molecule type" value="Genomic_DNA"/>
</dbReference>
<evidence type="ECO:0000313" key="4">
    <source>
        <dbReference type="Proteomes" id="UP000219559"/>
    </source>
</evidence>
<keyword evidence="1" id="KW-0812">Transmembrane</keyword>
<evidence type="ECO:0000313" key="3">
    <source>
        <dbReference type="EMBL" id="PCE63879.1"/>
    </source>
</evidence>
<dbReference type="OrthoDB" id="2806188at2"/>
<organism evidence="3 4">
    <name type="scientific">Sediminicola luteus</name>
    <dbReference type="NCBI Taxonomy" id="319238"/>
    <lineage>
        <taxon>Bacteria</taxon>
        <taxon>Pseudomonadati</taxon>
        <taxon>Bacteroidota</taxon>
        <taxon>Flavobacteriia</taxon>
        <taxon>Flavobacteriales</taxon>
        <taxon>Flavobacteriaceae</taxon>
        <taxon>Sediminicola</taxon>
    </lineage>
</organism>
<dbReference type="PANTHER" id="PTHR39430:SF1">
    <property type="entry name" value="PROTEASE"/>
    <property type="match status" value="1"/>
</dbReference>
<accession>A0A2A4G4J4</accession>
<dbReference type="Proteomes" id="UP000219559">
    <property type="component" value="Unassembled WGS sequence"/>
</dbReference>
<comment type="caution">
    <text evidence="3">The sequence shown here is derived from an EMBL/GenBank/DDBJ whole genome shotgun (WGS) entry which is preliminary data.</text>
</comment>
<feature type="transmembrane region" description="Helical" evidence="1">
    <location>
        <begin position="194"/>
        <end position="215"/>
    </location>
</feature>
<feature type="transmembrane region" description="Helical" evidence="1">
    <location>
        <begin position="95"/>
        <end position="113"/>
    </location>
</feature>
<dbReference type="GO" id="GO:0008237">
    <property type="term" value="F:metallopeptidase activity"/>
    <property type="evidence" value="ECO:0007669"/>
    <property type="project" value="UniProtKB-KW"/>
</dbReference>
<keyword evidence="1" id="KW-1133">Transmembrane helix</keyword>
<feature type="transmembrane region" description="Helical" evidence="1">
    <location>
        <begin position="227"/>
        <end position="250"/>
    </location>
</feature>
<protein>
    <submittedName>
        <fullName evidence="3">CPBP family intramembrane metalloprotease domain-containing protein</fullName>
    </submittedName>
</protein>
<dbReference type="AlphaFoldDB" id="A0A2A4G4J4"/>
<proteinExistence type="predicted"/>
<keyword evidence="1" id="KW-0472">Membrane</keyword>
<dbReference type="RefSeq" id="WP_097442596.1">
    <property type="nucleotide sequence ID" value="NZ_NBWU01000004.1"/>
</dbReference>
<name>A0A2A4G4J4_9FLAO</name>
<keyword evidence="3" id="KW-0378">Hydrolase</keyword>
<feature type="transmembrane region" description="Helical" evidence="1">
    <location>
        <begin position="262"/>
        <end position="278"/>
    </location>
</feature>
<feature type="transmembrane region" description="Helical" evidence="1">
    <location>
        <begin position="133"/>
        <end position="150"/>
    </location>
</feature>
<feature type="transmembrane region" description="Helical" evidence="1">
    <location>
        <begin position="171"/>
        <end position="188"/>
    </location>
</feature>
<dbReference type="GO" id="GO:0006508">
    <property type="term" value="P:proteolysis"/>
    <property type="evidence" value="ECO:0007669"/>
    <property type="project" value="UniProtKB-KW"/>
</dbReference>
<sequence>MFIEQGYRGKLGVWKFFLIPVCFLGLMGANYVALQFIDDPEAMIRESVALMGENLFLLFNLIPLAAGLFLVWLWVKYAHPQSITSLTTSRKKVDWKRIGFAFGLWALISGGMVALDVSLNPDSYVYNFQLDKFVILAIIAITLIPLQTSFEEYLFRAHLLQGLGILTKTRWVPLFVTSILFGIMHMGNPEVMKLGPGIMIFYIGTGFFLGIITLLDEGLELALGFHAANNLVTALLVTADWTAFQTASIYKDVAEPTLNWEILIPVLVIYPILILIFAKKYGWTQFKEKLFGRVLTADEARPLLEN</sequence>
<evidence type="ECO:0000259" key="2">
    <source>
        <dbReference type="Pfam" id="PF02517"/>
    </source>
</evidence>
<keyword evidence="3" id="KW-0645">Protease</keyword>
<gene>
    <name evidence="3" type="ORF">B7P33_11490</name>
</gene>
<feature type="domain" description="CAAX prenyl protease 2/Lysostaphin resistance protein A-like" evidence="2">
    <location>
        <begin position="136"/>
        <end position="232"/>
    </location>
</feature>
<feature type="transmembrane region" description="Helical" evidence="1">
    <location>
        <begin position="54"/>
        <end position="75"/>
    </location>
</feature>